<evidence type="ECO:0000256" key="1">
    <source>
        <dbReference type="SAM" id="MobiDB-lite"/>
    </source>
</evidence>
<dbReference type="AlphaFoldDB" id="A0AAP0HI55"/>
<protein>
    <submittedName>
        <fullName evidence="2">Uncharacterized protein</fullName>
    </submittedName>
</protein>
<dbReference type="EMBL" id="JBBNAG010000013">
    <property type="protein sequence ID" value="KAK9083520.1"/>
    <property type="molecule type" value="Genomic_DNA"/>
</dbReference>
<reference evidence="2 3" key="1">
    <citation type="submission" date="2024-01" db="EMBL/GenBank/DDBJ databases">
        <title>Genome assemblies of Stephania.</title>
        <authorList>
            <person name="Yang L."/>
        </authorList>
    </citation>
    <scope>NUCLEOTIDE SEQUENCE [LARGE SCALE GENOMIC DNA]</scope>
    <source>
        <strain evidence="2">JXDWG</strain>
        <tissue evidence="2">Leaf</tissue>
    </source>
</reference>
<accession>A0AAP0HI55</accession>
<keyword evidence="3" id="KW-1185">Reference proteome</keyword>
<sequence length="161" mass="17502">MQAMVRAVRAVEGDDDSDGRSGPRKAMGSAAAMRRGLRSMNGSGRFVDTKSNTVDSTMLTLISLDSSLLSSLFLSRFISLEFALPLSSLTCSFFLAQLCSLFLLFLMSSSVHTVDEELMAESLREGGDSENNKVAVVGVVVVVEVEILSEDKEERTRLKEP</sequence>
<comment type="caution">
    <text evidence="2">The sequence shown here is derived from an EMBL/GenBank/DDBJ whole genome shotgun (WGS) entry which is preliminary data.</text>
</comment>
<feature type="region of interest" description="Disordered" evidence="1">
    <location>
        <begin position="7"/>
        <end position="32"/>
    </location>
</feature>
<evidence type="ECO:0000313" key="2">
    <source>
        <dbReference type="EMBL" id="KAK9083520.1"/>
    </source>
</evidence>
<name>A0AAP0HI55_9MAGN</name>
<evidence type="ECO:0000313" key="3">
    <source>
        <dbReference type="Proteomes" id="UP001419268"/>
    </source>
</evidence>
<gene>
    <name evidence="2" type="ORF">Scep_029991</name>
</gene>
<dbReference type="Proteomes" id="UP001419268">
    <property type="component" value="Unassembled WGS sequence"/>
</dbReference>
<proteinExistence type="predicted"/>
<organism evidence="2 3">
    <name type="scientific">Stephania cephalantha</name>
    <dbReference type="NCBI Taxonomy" id="152367"/>
    <lineage>
        <taxon>Eukaryota</taxon>
        <taxon>Viridiplantae</taxon>
        <taxon>Streptophyta</taxon>
        <taxon>Embryophyta</taxon>
        <taxon>Tracheophyta</taxon>
        <taxon>Spermatophyta</taxon>
        <taxon>Magnoliopsida</taxon>
        <taxon>Ranunculales</taxon>
        <taxon>Menispermaceae</taxon>
        <taxon>Menispermoideae</taxon>
        <taxon>Cissampelideae</taxon>
        <taxon>Stephania</taxon>
    </lineage>
</organism>